<proteinExistence type="predicted"/>
<dbReference type="InterPro" id="IPR036427">
    <property type="entry name" value="Bromodomain-like_sf"/>
</dbReference>
<feature type="region of interest" description="Disordered" evidence="4">
    <location>
        <begin position="201"/>
        <end position="228"/>
    </location>
</feature>
<feature type="domain" description="Bromo" evidence="5">
    <location>
        <begin position="282"/>
        <end position="352"/>
    </location>
</feature>
<organism evidence="6 7">
    <name type="scientific">Ziziphus jujuba</name>
    <name type="common">Chinese jujube</name>
    <name type="synonym">Ziziphus sativa</name>
    <dbReference type="NCBI Taxonomy" id="326968"/>
    <lineage>
        <taxon>Eukaryota</taxon>
        <taxon>Viridiplantae</taxon>
        <taxon>Streptophyta</taxon>
        <taxon>Embryophyta</taxon>
        <taxon>Tracheophyta</taxon>
        <taxon>Spermatophyta</taxon>
        <taxon>Magnoliopsida</taxon>
        <taxon>eudicotyledons</taxon>
        <taxon>Gunneridae</taxon>
        <taxon>Pentapetalae</taxon>
        <taxon>rosids</taxon>
        <taxon>fabids</taxon>
        <taxon>Rosales</taxon>
        <taxon>Rhamnaceae</taxon>
        <taxon>Paliureae</taxon>
        <taxon>Ziziphus</taxon>
    </lineage>
</organism>
<dbReference type="PROSITE" id="PS50014">
    <property type="entry name" value="BROMODOMAIN_2"/>
    <property type="match status" value="1"/>
</dbReference>
<evidence type="ECO:0000256" key="2">
    <source>
        <dbReference type="PROSITE-ProRule" id="PRU00035"/>
    </source>
</evidence>
<dbReference type="SUPFAM" id="SSF47370">
    <property type="entry name" value="Bromodomain"/>
    <property type="match status" value="1"/>
</dbReference>
<dbReference type="GeneID" id="107414235"/>
<protein>
    <submittedName>
        <fullName evidence="7 8">Uncharacterized protein LOC107414235 isoform X1</fullName>
    </submittedName>
</protein>
<feature type="compositionally biased region" description="Polar residues" evidence="4">
    <location>
        <begin position="413"/>
        <end position="424"/>
    </location>
</feature>
<dbReference type="RefSeq" id="XP_048335399.2">
    <property type="nucleotide sequence ID" value="XM_048479442.2"/>
</dbReference>
<dbReference type="Gene3D" id="1.20.920.10">
    <property type="entry name" value="Bromodomain-like"/>
    <property type="match status" value="1"/>
</dbReference>
<accession>A0ABM3ITZ5</accession>
<dbReference type="CDD" id="cd04369">
    <property type="entry name" value="Bromodomain"/>
    <property type="match status" value="1"/>
</dbReference>
<feature type="region of interest" description="Disordered" evidence="4">
    <location>
        <begin position="115"/>
        <end position="143"/>
    </location>
</feature>
<keyword evidence="6" id="KW-1185">Reference proteome</keyword>
<feature type="compositionally biased region" description="Basic residues" evidence="4">
    <location>
        <begin position="202"/>
        <end position="215"/>
    </location>
</feature>
<name>A0ABM3ITZ5_ZIZJJ</name>
<feature type="compositionally biased region" description="Polar residues" evidence="4">
    <location>
        <begin position="373"/>
        <end position="391"/>
    </location>
</feature>
<dbReference type="PANTHER" id="PTHR15398">
    <property type="entry name" value="BROMODOMAIN-CONTAINING PROTEIN 8"/>
    <property type="match status" value="1"/>
</dbReference>
<evidence type="ECO:0000256" key="1">
    <source>
        <dbReference type="ARBA" id="ARBA00023117"/>
    </source>
</evidence>
<evidence type="ECO:0000313" key="7">
    <source>
        <dbReference type="RefSeq" id="XP_048335399.2"/>
    </source>
</evidence>
<dbReference type="InterPro" id="IPR001487">
    <property type="entry name" value="Bromodomain"/>
</dbReference>
<dbReference type="Proteomes" id="UP001652623">
    <property type="component" value="Chromosome 1"/>
</dbReference>
<keyword evidence="1 2" id="KW-0103">Bromodomain</keyword>
<reference evidence="6 7" key="1">
    <citation type="submission" date="2025-05" db="UniProtKB">
        <authorList>
            <consortium name="RefSeq"/>
        </authorList>
    </citation>
    <scope>IDENTIFICATION</scope>
    <source>
        <tissue evidence="7 8">Seedling</tissue>
    </source>
</reference>
<feature type="region of interest" description="Disordered" evidence="4">
    <location>
        <begin position="372"/>
        <end position="476"/>
    </location>
</feature>
<evidence type="ECO:0000313" key="8">
    <source>
        <dbReference type="RefSeq" id="XP_060670176.1"/>
    </source>
</evidence>
<sequence>METEEIGRRWGTWEELLLGGAVLRHGDRDWNVVADEVRARSLCPYTFTPQVCRAKYEDLQQRYSGCKTLFEELRKKRMEELRQALELSEDSIGSLETKLETLKAEKGDCGQINYDSSQTESPVPFQKSEGFVSSSKETSKDGLSAGSFTLETRTSWSSECQIPAAVLAEEIETKPEALHSSKLDKVSIIEKLVENACGRQRGTVKKRRGKRKRKDCSRDVKEGSVGDSGLLDSGDAVTVSRSKENSTSNCCEVSRSCGLDDQNGGSAKDEVDHLMRVFSSILEHKSASTFRRRLDSQKRGRYKKMIRKHMDFDTLRSRIASRSIISVKEVFRDVLLLANNALVFYSKNTREYKSALLLRDFTIKTLRPHFDDSSTNTNALSANLSPKTTMYNPPVKPRSIRHGIRKSPEKASTPENAGKKTSNAAGKKQSDTNTISVVDSLAMKKKSFGRPKKIGRKNKAQQSQTPTKGRKRGRTR</sequence>
<dbReference type="SMART" id="SM00297">
    <property type="entry name" value="BROMO"/>
    <property type="match status" value="1"/>
</dbReference>
<evidence type="ECO:0000256" key="3">
    <source>
        <dbReference type="SAM" id="Coils"/>
    </source>
</evidence>
<evidence type="ECO:0000313" key="6">
    <source>
        <dbReference type="Proteomes" id="UP001652623"/>
    </source>
</evidence>
<evidence type="ECO:0000259" key="5">
    <source>
        <dbReference type="PROSITE" id="PS50014"/>
    </source>
</evidence>
<dbReference type="RefSeq" id="XP_060670176.1">
    <property type="nucleotide sequence ID" value="XM_060814193.1"/>
</dbReference>
<keyword evidence="3" id="KW-0175">Coiled coil</keyword>
<evidence type="ECO:0000256" key="4">
    <source>
        <dbReference type="SAM" id="MobiDB-lite"/>
    </source>
</evidence>
<feature type="coiled-coil region" evidence="3">
    <location>
        <begin position="56"/>
        <end position="105"/>
    </location>
</feature>
<feature type="compositionally biased region" description="Basic residues" evidence="4">
    <location>
        <begin position="443"/>
        <end position="459"/>
    </location>
</feature>
<gene>
    <name evidence="7 8" type="primary">LOC107414235</name>
</gene>
<dbReference type="Pfam" id="PF00439">
    <property type="entry name" value="Bromodomain"/>
    <property type="match status" value="1"/>
</dbReference>
<dbReference type="PANTHER" id="PTHR15398:SF4">
    <property type="entry name" value="BROMODOMAIN-CONTAINING PROTEIN 8 ISOFORM X1"/>
    <property type="match status" value="1"/>
</dbReference>